<keyword evidence="2" id="KW-1185">Reference proteome</keyword>
<gene>
    <name evidence="1" type="ORF">NBRC3257_1323</name>
</gene>
<sequence>MSGPTVPQEALMKPLQAQFLRRTAAFPLPRALSKHHQTKSGGPLAL</sequence>
<dbReference type="Proteomes" id="UP000018209">
    <property type="component" value="Unassembled WGS sequence"/>
</dbReference>
<reference evidence="1 2" key="1">
    <citation type="submission" date="2013-08" db="EMBL/GenBank/DDBJ databases">
        <title>Gluconobacter thailandicus NBRC 3257 whole genome sequence.</title>
        <authorList>
            <person name="Matsutani M."/>
            <person name="Yakushi T."/>
            <person name="Matsushita K."/>
        </authorList>
    </citation>
    <scope>NUCLEOTIDE SEQUENCE [LARGE SCALE GENOMIC DNA]</scope>
    <source>
        <strain evidence="1 2">NBRC 3257</strain>
    </source>
</reference>
<name>A0ABQ0IVV1_GLUTH</name>
<organism evidence="1 2">
    <name type="scientific">Gluconobacter thailandicus NBRC 3257</name>
    <dbReference type="NCBI Taxonomy" id="1381097"/>
    <lineage>
        <taxon>Bacteria</taxon>
        <taxon>Pseudomonadati</taxon>
        <taxon>Pseudomonadota</taxon>
        <taxon>Alphaproteobacteria</taxon>
        <taxon>Acetobacterales</taxon>
        <taxon>Acetobacteraceae</taxon>
        <taxon>Gluconobacter</taxon>
    </lineage>
</organism>
<evidence type="ECO:0000313" key="1">
    <source>
        <dbReference type="EMBL" id="GAD26324.1"/>
    </source>
</evidence>
<dbReference type="EMBL" id="BASM01000016">
    <property type="protein sequence ID" value="GAD26324.1"/>
    <property type="molecule type" value="Genomic_DNA"/>
</dbReference>
<comment type="caution">
    <text evidence="1">The sequence shown here is derived from an EMBL/GenBank/DDBJ whole genome shotgun (WGS) entry which is preliminary data.</text>
</comment>
<evidence type="ECO:0000313" key="2">
    <source>
        <dbReference type="Proteomes" id="UP000018209"/>
    </source>
</evidence>
<accession>A0ABQ0IVV1</accession>
<proteinExistence type="predicted"/>
<protein>
    <submittedName>
        <fullName evidence="1">Uncharacterized protein</fullName>
    </submittedName>
</protein>